<dbReference type="Proteomes" id="UP001567538">
    <property type="component" value="Unassembled WGS sequence"/>
</dbReference>
<protein>
    <submittedName>
        <fullName evidence="2">Uncharacterized protein</fullName>
    </submittedName>
</protein>
<evidence type="ECO:0000313" key="2">
    <source>
        <dbReference type="EMBL" id="KAL1536723.1"/>
    </source>
</evidence>
<proteinExistence type="predicted"/>
<dbReference type="AlphaFoldDB" id="A0ABD1G0L6"/>
<keyword evidence="3" id="KW-1185">Reference proteome</keyword>
<dbReference type="EMBL" id="JBEAFC010000011">
    <property type="protein sequence ID" value="KAL1536723.1"/>
    <property type="molecule type" value="Genomic_DNA"/>
</dbReference>
<organism evidence="2 3">
    <name type="scientific">Salvia divinorum</name>
    <name type="common">Maria pastora</name>
    <name type="synonym">Diviner's sage</name>
    <dbReference type="NCBI Taxonomy" id="28513"/>
    <lineage>
        <taxon>Eukaryota</taxon>
        <taxon>Viridiplantae</taxon>
        <taxon>Streptophyta</taxon>
        <taxon>Embryophyta</taxon>
        <taxon>Tracheophyta</taxon>
        <taxon>Spermatophyta</taxon>
        <taxon>Magnoliopsida</taxon>
        <taxon>eudicotyledons</taxon>
        <taxon>Gunneridae</taxon>
        <taxon>Pentapetalae</taxon>
        <taxon>asterids</taxon>
        <taxon>lamiids</taxon>
        <taxon>Lamiales</taxon>
        <taxon>Lamiaceae</taxon>
        <taxon>Nepetoideae</taxon>
        <taxon>Mentheae</taxon>
        <taxon>Salviinae</taxon>
        <taxon>Salvia</taxon>
        <taxon>Salvia subgen. Calosphace</taxon>
    </lineage>
</organism>
<name>A0ABD1G0L6_SALDI</name>
<evidence type="ECO:0000256" key="1">
    <source>
        <dbReference type="SAM" id="MobiDB-lite"/>
    </source>
</evidence>
<reference evidence="2 3" key="1">
    <citation type="submission" date="2024-06" db="EMBL/GenBank/DDBJ databases">
        <title>A chromosome level genome sequence of Diviner's sage (Salvia divinorum).</title>
        <authorList>
            <person name="Ford S.A."/>
            <person name="Ro D.-K."/>
            <person name="Ness R.W."/>
            <person name="Phillips M.A."/>
        </authorList>
    </citation>
    <scope>NUCLEOTIDE SEQUENCE [LARGE SCALE GENOMIC DNA]</scope>
    <source>
        <strain evidence="2">SAF-2024a</strain>
        <tissue evidence="2">Leaf</tissue>
    </source>
</reference>
<evidence type="ECO:0000313" key="3">
    <source>
        <dbReference type="Proteomes" id="UP001567538"/>
    </source>
</evidence>
<comment type="caution">
    <text evidence="2">The sequence shown here is derived from an EMBL/GenBank/DDBJ whole genome shotgun (WGS) entry which is preliminary data.</text>
</comment>
<feature type="region of interest" description="Disordered" evidence="1">
    <location>
        <begin position="1"/>
        <end position="43"/>
    </location>
</feature>
<accession>A0ABD1G0L6</accession>
<gene>
    <name evidence="2" type="ORF">AAHA92_29325</name>
</gene>
<feature type="compositionally biased region" description="Polar residues" evidence="1">
    <location>
        <begin position="1"/>
        <end position="10"/>
    </location>
</feature>
<sequence length="73" mass="7579">MKSSLGQMVDSSGAEKEGPRRGPRAQTSGSGGAVGISNRLLDESRTAAMATTCRQCEGYDGPSKMTEGVREEG</sequence>